<protein>
    <submittedName>
        <fullName evidence="2">Uncharacterized protein</fullName>
    </submittedName>
</protein>
<keyword evidence="3" id="KW-1185">Reference proteome</keyword>
<name>A0A081RNS1_9ARCH</name>
<keyword evidence="1" id="KW-0472">Membrane</keyword>
<keyword evidence="1" id="KW-0812">Transmembrane</keyword>
<dbReference type="EMBL" id="JOKN01000008">
    <property type="protein sequence ID" value="KEQ56844.1"/>
    <property type="molecule type" value="Genomic_DNA"/>
</dbReference>
<dbReference type="Proteomes" id="UP000028059">
    <property type="component" value="Unassembled WGS sequence"/>
</dbReference>
<reference evidence="2 3" key="1">
    <citation type="submission" date="2014-06" db="EMBL/GenBank/DDBJ databases">
        <authorList>
            <person name="Ngugi D.K."/>
            <person name="Blom J."/>
            <person name="Alam I."/>
            <person name="Rashid M."/>
            <person name="Ba Alawi W."/>
            <person name="Zhang G."/>
            <person name="Hikmawan T."/>
            <person name="Guan Y."/>
            <person name="Antunes A."/>
            <person name="Siam R."/>
            <person name="ElDorry H."/>
            <person name="Bajic V."/>
            <person name="Stingl U."/>
        </authorList>
    </citation>
    <scope>NUCLEOTIDE SEQUENCE [LARGE SCALE GENOMIC DNA]</scope>
    <source>
        <strain evidence="2">SCGC AAA799-N04</strain>
    </source>
</reference>
<sequence length="34" mass="3655">MNIHIEKKIDNLAMLVMSGVVIGLLVGFLIALTS</sequence>
<feature type="transmembrane region" description="Helical" evidence="1">
    <location>
        <begin position="12"/>
        <end position="32"/>
    </location>
</feature>
<comment type="caution">
    <text evidence="2">The sequence shown here is derived from an EMBL/GenBank/DDBJ whole genome shotgun (WGS) entry which is preliminary data.</text>
</comment>
<evidence type="ECO:0000313" key="2">
    <source>
        <dbReference type="EMBL" id="KEQ56844.1"/>
    </source>
</evidence>
<accession>A0A081RNS1</accession>
<evidence type="ECO:0000313" key="3">
    <source>
        <dbReference type="Proteomes" id="UP000028059"/>
    </source>
</evidence>
<keyword evidence="1" id="KW-1133">Transmembrane helix</keyword>
<proteinExistence type="predicted"/>
<evidence type="ECO:0000256" key="1">
    <source>
        <dbReference type="SAM" id="Phobius"/>
    </source>
</evidence>
<organism evidence="2 3">
    <name type="scientific">Marine Group I thaumarchaeote SCGC AAA799-N04</name>
    <dbReference type="NCBI Taxonomy" id="1502293"/>
    <lineage>
        <taxon>Archaea</taxon>
        <taxon>Nitrososphaerota</taxon>
        <taxon>Marine Group I</taxon>
    </lineage>
</organism>
<dbReference type="AlphaFoldDB" id="A0A081RNS1"/>
<gene>
    <name evidence="2" type="ORF">AAA799N04_00678</name>
</gene>